<reference evidence="10" key="1">
    <citation type="submission" date="2023-06" db="EMBL/GenBank/DDBJ databases">
        <authorList>
            <consortium name="Lawrence Berkeley National Laboratory"/>
            <person name="Ahrendt S."/>
            <person name="Sahu N."/>
            <person name="Indic B."/>
            <person name="Wong-Bajracharya J."/>
            <person name="Merenyi Z."/>
            <person name="Ke H.-M."/>
            <person name="Monk M."/>
            <person name="Kocsube S."/>
            <person name="Drula E."/>
            <person name="Lipzen A."/>
            <person name="Balint B."/>
            <person name="Henrissat B."/>
            <person name="Andreopoulos B."/>
            <person name="Martin F.M."/>
            <person name="Harder C.B."/>
            <person name="Rigling D."/>
            <person name="Ford K.L."/>
            <person name="Foster G.D."/>
            <person name="Pangilinan J."/>
            <person name="Papanicolaou A."/>
            <person name="Barry K."/>
            <person name="LaButti K."/>
            <person name="Viragh M."/>
            <person name="Koriabine M."/>
            <person name="Yan M."/>
            <person name="Riley R."/>
            <person name="Champramary S."/>
            <person name="Plett K.L."/>
            <person name="Tsai I.J."/>
            <person name="Slot J."/>
            <person name="Sipos G."/>
            <person name="Plett J."/>
            <person name="Nagy L.G."/>
            <person name="Grigoriev I.V."/>
        </authorList>
    </citation>
    <scope>NUCLEOTIDE SEQUENCE</scope>
    <source>
        <strain evidence="10">HWK02</strain>
    </source>
</reference>
<evidence type="ECO:0000256" key="7">
    <source>
        <dbReference type="ARBA" id="ARBA00023242"/>
    </source>
</evidence>
<dbReference type="PANTHER" id="PTHR31077">
    <property type="entry name" value="U4/U6.U5 SMALL NUCLEAR RIBONUCLEOPROTEIN 27 KDA PROTEIN"/>
    <property type="match status" value="1"/>
</dbReference>
<comment type="caution">
    <text evidence="10">The sequence shown here is derived from an EMBL/GenBank/DDBJ whole genome shotgun (WGS) entry which is preliminary data.</text>
</comment>
<feature type="domain" description="U4/U6.U5 small nuclear ribonucleoprotein 27kDa protein" evidence="9">
    <location>
        <begin position="155"/>
        <end position="209"/>
    </location>
</feature>
<feature type="region of interest" description="Disordered" evidence="8">
    <location>
        <begin position="1"/>
        <end position="210"/>
    </location>
</feature>
<accession>A0AA39QHN2</accession>
<dbReference type="EMBL" id="JAUEPU010000004">
    <property type="protein sequence ID" value="KAK0503122.1"/>
    <property type="molecule type" value="Genomic_DNA"/>
</dbReference>
<dbReference type="GO" id="GO:0008380">
    <property type="term" value="P:RNA splicing"/>
    <property type="evidence" value="ECO:0007669"/>
    <property type="project" value="UniProtKB-KW"/>
</dbReference>
<comment type="subcellular location">
    <subcellularLocation>
        <location evidence="2">Nucleus</location>
    </subcellularLocation>
</comment>
<dbReference type="PANTHER" id="PTHR31077:SF1">
    <property type="entry name" value="U4_U6.U5 SMALL NUCLEAR RIBONUCLEOPROTEIN 27 KDA PROTEIN"/>
    <property type="match status" value="1"/>
</dbReference>
<comment type="function">
    <text evidence="1">May play a role in mRNA splicing.</text>
</comment>
<keyword evidence="5" id="KW-0507">mRNA processing</keyword>
<evidence type="ECO:0000256" key="6">
    <source>
        <dbReference type="ARBA" id="ARBA00023187"/>
    </source>
</evidence>
<evidence type="ECO:0000256" key="8">
    <source>
        <dbReference type="SAM" id="MobiDB-lite"/>
    </source>
</evidence>
<evidence type="ECO:0000256" key="4">
    <source>
        <dbReference type="ARBA" id="ARBA00011825"/>
    </source>
</evidence>
<dbReference type="Pfam" id="PF08648">
    <property type="entry name" value="SNRNP27"/>
    <property type="match status" value="1"/>
</dbReference>
<protein>
    <recommendedName>
        <fullName evidence="9">U4/U6.U5 small nuclear ribonucleoprotein 27kDa protein domain-containing protein</fullName>
    </recommendedName>
</protein>
<feature type="compositionally biased region" description="Acidic residues" evidence="8">
    <location>
        <begin position="141"/>
        <end position="158"/>
    </location>
</feature>
<name>A0AA39QHN2_9AGAR</name>
<feature type="compositionally biased region" description="Basic and acidic residues" evidence="8">
    <location>
        <begin position="38"/>
        <end position="118"/>
    </location>
</feature>
<evidence type="ECO:0000259" key="9">
    <source>
        <dbReference type="Pfam" id="PF08648"/>
    </source>
</evidence>
<dbReference type="AlphaFoldDB" id="A0AA39QHN2"/>
<evidence type="ECO:0000256" key="1">
    <source>
        <dbReference type="ARBA" id="ARBA00003632"/>
    </source>
</evidence>
<evidence type="ECO:0000256" key="2">
    <source>
        <dbReference type="ARBA" id="ARBA00004123"/>
    </source>
</evidence>
<sequence>MSSRGDNRRRDRSWERDSRDKDRYSRSDRGGRRRSPSPRRDRERSRSPRRDRDRRPRNEYRDYGRDREDTRRDRERGGRDRDHRPRDGPRDRDDAKGRGESSKHDDSRRLDKPKEPAQKDVVSNDTEARIPHSTRPNLDPDAPDDVQDEAIADPDEDAMMAMMGVGGFGSTKGKHVDGNQEGAANVKKTRTWRQYMNRRGGFNRPLDKIK</sequence>
<feature type="compositionally biased region" description="Basic and acidic residues" evidence="8">
    <location>
        <begin position="1"/>
        <end position="30"/>
    </location>
</feature>
<comment type="subunit">
    <text evidence="4">Part of a tri-snRNP complex.</text>
</comment>
<evidence type="ECO:0000313" key="11">
    <source>
        <dbReference type="Proteomes" id="UP001175228"/>
    </source>
</evidence>
<comment type="similarity">
    <text evidence="3">Belongs to the SNUT3 family.</text>
</comment>
<evidence type="ECO:0000313" key="10">
    <source>
        <dbReference type="EMBL" id="KAK0503122.1"/>
    </source>
</evidence>
<keyword evidence="6" id="KW-0508">mRNA splicing</keyword>
<evidence type="ECO:0000256" key="3">
    <source>
        <dbReference type="ARBA" id="ARBA00008218"/>
    </source>
</evidence>
<proteinExistence type="inferred from homology"/>
<dbReference type="GO" id="GO:0071011">
    <property type="term" value="C:precatalytic spliceosome"/>
    <property type="evidence" value="ECO:0007669"/>
    <property type="project" value="TreeGrafter"/>
</dbReference>
<dbReference type="InterPro" id="IPR013957">
    <property type="entry name" value="SNRNP27"/>
</dbReference>
<keyword evidence="7" id="KW-0539">Nucleus</keyword>
<dbReference type="GO" id="GO:0006397">
    <property type="term" value="P:mRNA processing"/>
    <property type="evidence" value="ECO:0007669"/>
    <property type="project" value="UniProtKB-KW"/>
</dbReference>
<keyword evidence="11" id="KW-1185">Reference proteome</keyword>
<organism evidence="10 11">
    <name type="scientific">Armillaria luteobubalina</name>
    <dbReference type="NCBI Taxonomy" id="153913"/>
    <lineage>
        <taxon>Eukaryota</taxon>
        <taxon>Fungi</taxon>
        <taxon>Dikarya</taxon>
        <taxon>Basidiomycota</taxon>
        <taxon>Agaricomycotina</taxon>
        <taxon>Agaricomycetes</taxon>
        <taxon>Agaricomycetidae</taxon>
        <taxon>Agaricales</taxon>
        <taxon>Marasmiineae</taxon>
        <taxon>Physalacriaceae</taxon>
        <taxon>Armillaria</taxon>
    </lineage>
</organism>
<dbReference type="Proteomes" id="UP001175228">
    <property type="component" value="Unassembled WGS sequence"/>
</dbReference>
<evidence type="ECO:0000256" key="5">
    <source>
        <dbReference type="ARBA" id="ARBA00022664"/>
    </source>
</evidence>
<gene>
    <name evidence="10" type="ORF">EDD18DRAFT_619457</name>
</gene>